<accession>A0A1F5SI64</accession>
<proteinExistence type="predicted"/>
<dbReference type="Pfam" id="PF00085">
    <property type="entry name" value="Thioredoxin"/>
    <property type="match status" value="1"/>
</dbReference>
<dbReference type="STRING" id="1797994.A2227_02905"/>
<dbReference type="InterPro" id="IPR036249">
    <property type="entry name" value="Thioredoxin-like_sf"/>
</dbReference>
<gene>
    <name evidence="2" type="ORF">A2227_02905</name>
</gene>
<reference evidence="2 3" key="1">
    <citation type="journal article" date="2016" name="Nat. Commun.">
        <title>Thousands of microbial genomes shed light on interconnected biogeochemical processes in an aquifer system.</title>
        <authorList>
            <person name="Anantharaman K."/>
            <person name="Brown C.T."/>
            <person name="Hug L.A."/>
            <person name="Sharon I."/>
            <person name="Castelle C.J."/>
            <person name="Probst A.J."/>
            <person name="Thomas B.C."/>
            <person name="Singh A."/>
            <person name="Wilkins M.J."/>
            <person name="Karaoz U."/>
            <person name="Brodie E.L."/>
            <person name="Williams K.H."/>
            <person name="Hubbard S.S."/>
            <person name="Banfield J.F."/>
        </authorList>
    </citation>
    <scope>NUCLEOTIDE SEQUENCE [LARGE SCALE GENOMIC DNA]</scope>
</reference>
<evidence type="ECO:0000313" key="3">
    <source>
        <dbReference type="Proteomes" id="UP000178367"/>
    </source>
</evidence>
<evidence type="ECO:0000313" key="2">
    <source>
        <dbReference type="EMBL" id="OGF26143.1"/>
    </source>
</evidence>
<dbReference type="EMBL" id="MFGB01000017">
    <property type="protein sequence ID" value="OGF26143.1"/>
    <property type="molecule type" value="Genomic_DNA"/>
</dbReference>
<comment type="caution">
    <text evidence="2">The sequence shown here is derived from an EMBL/GenBank/DDBJ whole genome shotgun (WGS) entry which is preliminary data.</text>
</comment>
<dbReference type="CDD" id="cd02947">
    <property type="entry name" value="TRX_family"/>
    <property type="match status" value="1"/>
</dbReference>
<organism evidence="2 3">
    <name type="scientific">Candidatus Falkowbacteria bacterium RIFOXYA2_FULL_47_19</name>
    <dbReference type="NCBI Taxonomy" id="1797994"/>
    <lineage>
        <taxon>Bacteria</taxon>
        <taxon>Candidatus Falkowiibacteriota</taxon>
    </lineage>
</organism>
<evidence type="ECO:0000259" key="1">
    <source>
        <dbReference type="Pfam" id="PF00085"/>
    </source>
</evidence>
<protein>
    <recommendedName>
        <fullName evidence="1">Thioredoxin domain-containing protein</fullName>
    </recommendedName>
</protein>
<dbReference type="InterPro" id="IPR013766">
    <property type="entry name" value="Thioredoxin_domain"/>
</dbReference>
<feature type="domain" description="Thioredoxin" evidence="1">
    <location>
        <begin position="3"/>
        <end position="83"/>
    </location>
</feature>
<dbReference type="AlphaFoldDB" id="A0A1F5SI64"/>
<dbReference type="Gene3D" id="3.40.30.10">
    <property type="entry name" value="Glutaredoxin"/>
    <property type="match status" value="1"/>
</dbReference>
<dbReference type="SUPFAM" id="SSF52833">
    <property type="entry name" value="Thioredoxin-like"/>
    <property type="match status" value="1"/>
</dbReference>
<sequence length="88" mass="10349">MKVLKFGAVWCTECLVMKPMWGEIEKLIPELQTEFFDADEKPEKLKEYGITDIPVFIFLDKEGKEFLRLKGVQNKEDLIKIVKENIDK</sequence>
<dbReference type="Proteomes" id="UP000178367">
    <property type="component" value="Unassembled WGS sequence"/>
</dbReference>
<name>A0A1F5SI64_9BACT</name>